<evidence type="ECO:0000313" key="1">
    <source>
        <dbReference type="EMBL" id="KAJ6998365.1"/>
    </source>
</evidence>
<dbReference type="EMBL" id="JAQIZT010000005">
    <property type="protein sequence ID" value="KAJ6998368.1"/>
    <property type="molecule type" value="Genomic_DNA"/>
</dbReference>
<evidence type="ECO:0000313" key="3">
    <source>
        <dbReference type="Proteomes" id="UP001164929"/>
    </source>
</evidence>
<dbReference type="AlphaFoldDB" id="A0AAD6QXI5"/>
<accession>A0AAD6QXI5</accession>
<dbReference type="EMBL" id="JAQIZT010000005">
    <property type="protein sequence ID" value="KAJ6998365.1"/>
    <property type="molecule type" value="Genomic_DNA"/>
</dbReference>
<proteinExistence type="predicted"/>
<sequence>MYVESNTTPLLLLERGVISNASIEEIEAEKSLIEEDAVSRANPSMLDKIEEWAFISLRNHQYDGALNEQRCQILIILSPFDFLNIPSPEMTRDAASDGVPNNMPLGFEMIGEEEDRWTTTYGDAEGACSDDRFLSDQVCNLGFISKVIRL</sequence>
<protein>
    <submittedName>
        <fullName evidence="2">Uncharacterized protein</fullName>
    </submittedName>
</protein>
<name>A0AAD6QXI5_9ROSI</name>
<organism evidence="2 3">
    <name type="scientific">Populus alba x Populus x berolinensis</name>
    <dbReference type="NCBI Taxonomy" id="444605"/>
    <lineage>
        <taxon>Eukaryota</taxon>
        <taxon>Viridiplantae</taxon>
        <taxon>Streptophyta</taxon>
        <taxon>Embryophyta</taxon>
        <taxon>Tracheophyta</taxon>
        <taxon>Spermatophyta</taxon>
        <taxon>Magnoliopsida</taxon>
        <taxon>eudicotyledons</taxon>
        <taxon>Gunneridae</taxon>
        <taxon>Pentapetalae</taxon>
        <taxon>rosids</taxon>
        <taxon>fabids</taxon>
        <taxon>Malpighiales</taxon>
        <taxon>Salicaceae</taxon>
        <taxon>Saliceae</taxon>
        <taxon>Populus</taxon>
    </lineage>
</organism>
<evidence type="ECO:0000313" key="2">
    <source>
        <dbReference type="EMBL" id="KAJ6998368.1"/>
    </source>
</evidence>
<dbReference type="Proteomes" id="UP001164929">
    <property type="component" value="Chromosome 5"/>
</dbReference>
<keyword evidence="3" id="KW-1185">Reference proteome</keyword>
<reference evidence="2" key="1">
    <citation type="journal article" date="2023" name="Mol. Ecol. Resour.">
        <title>Chromosome-level genome assembly of a triploid poplar Populus alba 'Berolinensis'.</title>
        <authorList>
            <person name="Chen S."/>
            <person name="Yu Y."/>
            <person name="Wang X."/>
            <person name="Wang S."/>
            <person name="Zhang T."/>
            <person name="Zhou Y."/>
            <person name="He R."/>
            <person name="Meng N."/>
            <person name="Wang Y."/>
            <person name="Liu W."/>
            <person name="Liu Z."/>
            <person name="Liu J."/>
            <person name="Guo Q."/>
            <person name="Huang H."/>
            <person name="Sederoff R.R."/>
            <person name="Wang G."/>
            <person name="Qu G."/>
            <person name="Chen S."/>
        </authorList>
    </citation>
    <scope>NUCLEOTIDE SEQUENCE</scope>
    <source>
        <strain evidence="2">SC-2020</strain>
    </source>
</reference>
<gene>
    <name evidence="1" type="ORF">NC653_014529</name>
    <name evidence="2" type="ORF">NC653_014532</name>
</gene>
<comment type="caution">
    <text evidence="2">The sequence shown here is derived from an EMBL/GenBank/DDBJ whole genome shotgun (WGS) entry which is preliminary data.</text>
</comment>